<dbReference type="Pfam" id="PF07992">
    <property type="entry name" value="Pyr_redox_2"/>
    <property type="match status" value="1"/>
</dbReference>
<keyword evidence="8" id="KW-1185">Reference proteome</keyword>
<comment type="similarity">
    <text evidence="2">Belongs to the NADH dehydrogenase family.</text>
</comment>
<dbReference type="Proteomes" id="UP000029381">
    <property type="component" value="Unassembled WGS sequence"/>
</dbReference>
<comment type="caution">
    <text evidence="7">The sequence shown here is derived from an EMBL/GenBank/DDBJ whole genome shotgun (WGS) entry which is preliminary data.</text>
</comment>
<dbReference type="SUPFAM" id="SSF51905">
    <property type="entry name" value="FAD/NAD(P)-binding domain"/>
    <property type="match status" value="2"/>
</dbReference>
<dbReference type="PATRIC" id="fig|1302648.3.peg.2063"/>
<dbReference type="RefSeq" id="WP_028790187.1">
    <property type="nucleotide sequence ID" value="NZ_JPVT01000237.1"/>
</dbReference>
<dbReference type="EC" id="1.6.99.3" evidence="7"/>
<dbReference type="GO" id="GO:0019646">
    <property type="term" value="P:aerobic electron transport chain"/>
    <property type="evidence" value="ECO:0007669"/>
    <property type="project" value="TreeGrafter"/>
</dbReference>
<dbReference type="Gene3D" id="3.50.50.100">
    <property type="match status" value="1"/>
</dbReference>
<keyword evidence="3" id="KW-0285">Flavoprotein</keyword>
<keyword evidence="4" id="KW-0274">FAD</keyword>
<evidence type="ECO:0000256" key="2">
    <source>
        <dbReference type="ARBA" id="ARBA00005272"/>
    </source>
</evidence>
<dbReference type="PANTHER" id="PTHR42913">
    <property type="entry name" value="APOPTOSIS-INDUCING FACTOR 1"/>
    <property type="match status" value="1"/>
</dbReference>
<dbReference type="InterPro" id="IPR023753">
    <property type="entry name" value="FAD/NAD-binding_dom"/>
</dbReference>
<evidence type="ECO:0000256" key="4">
    <source>
        <dbReference type="ARBA" id="ARBA00022827"/>
    </source>
</evidence>
<evidence type="ECO:0000256" key="1">
    <source>
        <dbReference type="ARBA" id="ARBA00001974"/>
    </source>
</evidence>
<gene>
    <name evidence="7" type="ORF">TMU3MR103_2110</name>
</gene>
<dbReference type="PRINTS" id="PR00368">
    <property type="entry name" value="FADPNR"/>
</dbReference>
<accession>A0A091CBU9</accession>
<protein>
    <submittedName>
        <fullName evidence="7">NADH dehydrogenase</fullName>
        <ecNumber evidence="7">1.-.-.-</ecNumber>
        <ecNumber evidence="7">1.6.99.3</ecNumber>
    </submittedName>
</protein>
<reference evidence="7 8" key="1">
    <citation type="submission" date="2014-08" db="EMBL/GenBank/DDBJ databases">
        <title>Genome sequence of Tetragenococcus muriaticus.</title>
        <authorList>
            <person name="Chuea-nongthon C."/>
            <person name="Rodtong S."/>
            <person name="Yongsawatdigul J."/>
            <person name="Steele J.L."/>
            <person name="Liu X.-y."/>
            <person name="Speers J."/>
            <person name="Glasner J.D."/>
            <person name="Neeno-Eckwall E.C."/>
        </authorList>
    </citation>
    <scope>NUCLEOTIDE SEQUENCE [LARGE SCALE GENOMIC DNA]</scope>
    <source>
        <strain evidence="7 8">3MR10-3</strain>
    </source>
</reference>
<evidence type="ECO:0000259" key="6">
    <source>
        <dbReference type="Pfam" id="PF07992"/>
    </source>
</evidence>
<sequence>MKEVAILGAGYAGLRTLRELQKQDNLHITLVDRNDYHYEATDLHEVAAGNQPKEKIIYPIDDVVDEKITTFIQDEVVTINSEQQTVELKENELLHYDYLVVALGFETETFGIPGAEENALEMVNVKTAEKVYEHIQAMMKKYKETKDKKYLRLVVCGAGFTGIELVGALHDGLDRYAKMADVDPSEIEIYCIEAMSSILPQFDDNLTQYCLDHLNEWDIHLLTSSPIKEIKPERVIYSNEETDKELEAATIIWTTGVSGSHVIGESGFNEKRGRVMVNDDLTSPNYNNIYIIGDVSAVMDKEGNRPYPTTGQISLQMGEHAAKNIAHQTKGEATETFTFNSLGSVASIGNTHAFGYVGSTGVKGYPASFMKKMIMNRSLLKTGGLKEVMAKGRFDLYH</sequence>
<dbReference type="EC" id="1.-.-.-" evidence="7"/>
<name>A0A091CBU9_9ENTE</name>
<keyword evidence="5 7" id="KW-0560">Oxidoreductase</keyword>
<dbReference type="GO" id="GO:0003955">
    <property type="term" value="F:NAD(P)H dehydrogenase (quinone) activity"/>
    <property type="evidence" value="ECO:0007669"/>
    <property type="project" value="TreeGrafter"/>
</dbReference>
<evidence type="ECO:0000313" key="8">
    <source>
        <dbReference type="Proteomes" id="UP000029381"/>
    </source>
</evidence>
<evidence type="ECO:0000256" key="3">
    <source>
        <dbReference type="ARBA" id="ARBA00022630"/>
    </source>
</evidence>
<evidence type="ECO:0000256" key="5">
    <source>
        <dbReference type="ARBA" id="ARBA00023002"/>
    </source>
</evidence>
<dbReference type="EMBL" id="JPVT01000237">
    <property type="protein sequence ID" value="KFN89213.1"/>
    <property type="molecule type" value="Genomic_DNA"/>
</dbReference>
<feature type="domain" description="FAD/NAD(P)-binding" evidence="6">
    <location>
        <begin position="3"/>
        <end position="305"/>
    </location>
</feature>
<comment type="cofactor">
    <cofactor evidence="1">
        <name>FAD</name>
        <dbReference type="ChEBI" id="CHEBI:57692"/>
    </cofactor>
</comment>
<evidence type="ECO:0000313" key="7">
    <source>
        <dbReference type="EMBL" id="KFN89213.1"/>
    </source>
</evidence>
<dbReference type="PANTHER" id="PTHR42913:SF3">
    <property type="entry name" value="64 KDA MITOCHONDRIAL NADH DEHYDROGENASE (EUROFUNG)"/>
    <property type="match status" value="1"/>
</dbReference>
<dbReference type="AlphaFoldDB" id="A0A091CBU9"/>
<proteinExistence type="inferred from homology"/>
<dbReference type="InterPro" id="IPR036188">
    <property type="entry name" value="FAD/NAD-bd_sf"/>
</dbReference>
<organism evidence="7 8">
    <name type="scientific">Tetragenococcus muriaticus 3MR10-3</name>
    <dbReference type="NCBI Taxonomy" id="1302648"/>
    <lineage>
        <taxon>Bacteria</taxon>
        <taxon>Bacillati</taxon>
        <taxon>Bacillota</taxon>
        <taxon>Bacilli</taxon>
        <taxon>Lactobacillales</taxon>
        <taxon>Enterococcaceae</taxon>
        <taxon>Tetragenococcus</taxon>
    </lineage>
</organism>
<dbReference type="InterPro" id="IPR051169">
    <property type="entry name" value="NADH-Q_oxidoreductase"/>
</dbReference>